<reference evidence="2" key="1">
    <citation type="submission" date="2016-10" db="EMBL/GenBank/DDBJ databases">
        <authorList>
            <person name="Varghese N."/>
            <person name="Submissions S."/>
        </authorList>
    </citation>
    <scope>NUCLEOTIDE SEQUENCE [LARGE SCALE GENOMIC DNA]</scope>
    <source>
        <strain evidence="2">DSM 44437</strain>
    </source>
</reference>
<proteinExistence type="predicted"/>
<name>A0A1H9WHU0_9PSEU</name>
<gene>
    <name evidence="1" type="ORF">SAMN04488000_122116</name>
</gene>
<evidence type="ECO:0000313" key="1">
    <source>
        <dbReference type="EMBL" id="SES33425.1"/>
    </source>
</evidence>
<dbReference type="EMBL" id="FOFV01000022">
    <property type="protein sequence ID" value="SES33425.1"/>
    <property type="molecule type" value="Genomic_DNA"/>
</dbReference>
<sequence length="88" mass="9158">MTPSRVRGIFLGVVVALTFSRSQPGWALVGTQFSLLNGFSPVGMSELVNGLLLGRGLCETRDLLDNSAGAVAVAALGAGCPALRQDRR</sequence>
<keyword evidence="2" id="KW-1185">Reference proteome</keyword>
<organism evidence="1 2">
    <name type="scientific">Lentzea albida</name>
    <dbReference type="NCBI Taxonomy" id="65499"/>
    <lineage>
        <taxon>Bacteria</taxon>
        <taxon>Bacillati</taxon>
        <taxon>Actinomycetota</taxon>
        <taxon>Actinomycetes</taxon>
        <taxon>Pseudonocardiales</taxon>
        <taxon>Pseudonocardiaceae</taxon>
        <taxon>Lentzea</taxon>
    </lineage>
</organism>
<evidence type="ECO:0000313" key="2">
    <source>
        <dbReference type="Proteomes" id="UP000199503"/>
    </source>
</evidence>
<dbReference type="Proteomes" id="UP000199503">
    <property type="component" value="Unassembled WGS sequence"/>
</dbReference>
<dbReference type="AlphaFoldDB" id="A0A1H9WHU0"/>
<accession>A0A1H9WHU0</accession>
<protein>
    <submittedName>
        <fullName evidence="1">Uncharacterized protein</fullName>
    </submittedName>
</protein>